<evidence type="ECO:0000313" key="2">
    <source>
        <dbReference type="EMBL" id="MBR0655590.1"/>
    </source>
</evidence>
<dbReference type="PANTHER" id="PTHR43685:SF2">
    <property type="entry name" value="GLYCOSYLTRANSFERASE 2-LIKE DOMAIN-CONTAINING PROTEIN"/>
    <property type="match status" value="1"/>
</dbReference>
<evidence type="ECO:0000259" key="1">
    <source>
        <dbReference type="Pfam" id="PF00535"/>
    </source>
</evidence>
<keyword evidence="3" id="KW-1185">Reference proteome</keyword>
<dbReference type="RefSeq" id="WP_211874429.1">
    <property type="nucleotide sequence ID" value="NZ_JAAEDH010000011.1"/>
</dbReference>
<reference evidence="2" key="2">
    <citation type="journal article" date="2021" name="Syst. Appl. Microbiol.">
        <title>Roseomonas hellenica sp. nov., isolated from roots of wild-growing Alkanna tinctoria.</title>
        <authorList>
            <person name="Rat A."/>
            <person name="Naranjo H.D."/>
            <person name="Lebbe L."/>
            <person name="Cnockaert M."/>
            <person name="Krigas N."/>
            <person name="Grigoriadou K."/>
            <person name="Maloupa E."/>
            <person name="Willems A."/>
        </authorList>
    </citation>
    <scope>NUCLEOTIDE SEQUENCE</scope>
    <source>
        <strain evidence="2">LMG 28251</strain>
    </source>
</reference>
<dbReference type="Proteomes" id="UP001196068">
    <property type="component" value="Unassembled WGS sequence"/>
</dbReference>
<gene>
    <name evidence="2" type="ORF">GXW79_10915</name>
</gene>
<protein>
    <submittedName>
        <fullName evidence="2">Glycosyltransferase</fullName>
    </submittedName>
</protein>
<sequence length="1192" mass="130027">MTRPLFSILLPSRNRHELLRHAVDSVLAQNFGEEAEIIISDNASEPSYAAYVASLGAIATRSVRSEAALPVTENWKRALAAATGRYVIMLGDDDALAPGWLARARGLIGQFDQPAVLYAMAFHYAYPGVAPSHPQGYLATVDNAEIFRGADAPYVLPRATARSLATQAMRFRHRFSFNAQHFVWKRDFVDSLELRGGLFQSPYPDYHAAILTMAEAASIVVVPAPEVIIGISPKSFGFFYQNRQFEAGQAMLGNDGGAAGLGEVPQAVRDTLAFPGSAHYRNWLIAALQAARSLARPLDQAVDLRRYRRLQIIEILSGGVSSTSGLARPAVLLRPHLQPVDARLLDRLRWLERLRPRIALQPDALLDRLSWMRGIYTRPEVTFHDIRVHRSISDAFRWVARNLPRRPAEIGLLPPAAPPLPVLEPIAIAPGRPSVAVVYLARSGDGEVGHFQSFIASYRAHAAGIAHDLVIIRKGLLGRPGSQAALATMLDGIAHRTVDVSDDGFDIQAYLKVAPWLRHDRVCFLNTFSQINAPDWLRHLDAALDRPGVGVAGATASYESLFTSLSLLVKVTWLTGAKAIPYSAKIARQYRDQIAEHAAAWLARRGGPLVQLQRAVSRPWLGRSDNTKALEAAYRKYWDQETQPAGAWSIVRQVKPFPNPHLRSNAFIIDRALMVELDFHLDNTKTASNLFECGTDGLPARLARRGLAPVLVGADGTAYDVAQWPESRTFRLGDQANLLVTDNQVRNFTAMSPWQRALHARMSWGDYLREPTQGLIDFGIKFPRGSLDIIPATVPDAAPTAAAVPAGPLVSVIIPFREGLAALRDTLGSVVRQAGGDWECVILDNASAEPVDAQVAGFADPRIRVERVAERLGLTASWNRAIDLARGTYVTVLSPGEALVPDHGARVADLADEFGQPDVIYSPYHRFIPPGVAPGALAGAVSTIQNAGFLTDRPIPFLLFPDATLQAATDALSLRRDFSTVLACFRFRRDFLDTLRRDGAVFHSARPDHYLATVALALSHKFIVTPQPLVVLGPGDGIVAADKDGFDAASPYLARLLPGAGGDAAGILAMVEAAERLGARAPADADAERYRKRQMFAAVIAGGGLRWMLRPMGAAIWPLLSLREKSWALRTGVIAWLVRTGRLERARLEAILQALTVEDRLNPVETHRVIGAYAELPAFLDALAAGRYPPVG</sequence>
<organism evidence="2 3">
    <name type="scientific">Plastoroseomonas arctica</name>
    <dbReference type="NCBI Taxonomy" id="1509237"/>
    <lineage>
        <taxon>Bacteria</taxon>
        <taxon>Pseudomonadati</taxon>
        <taxon>Pseudomonadota</taxon>
        <taxon>Alphaproteobacteria</taxon>
        <taxon>Acetobacterales</taxon>
        <taxon>Acetobacteraceae</taxon>
        <taxon>Plastoroseomonas</taxon>
    </lineage>
</organism>
<evidence type="ECO:0000313" key="3">
    <source>
        <dbReference type="Proteomes" id="UP001196068"/>
    </source>
</evidence>
<dbReference type="PANTHER" id="PTHR43685">
    <property type="entry name" value="GLYCOSYLTRANSFERASE"/>
    <property type="match status" value="1"/>
</dbReference>
<dbReference type="CDD" id="cd00761">
    <property type="entry name" value="Glyco_tranf_GTA_type"/>
    <property type="match status" value="1"/>
</dbReference>
<dbReference type="AlphaFoldDB" id="A0AAF1KJQ1"/>
<dbReference type="InterPro" id="IPR001173">
    <property type="entry name" value="Glyco_trans_2-like"/>
</dbReference>
<dbReference type="Gene3D" id="3.90.550.10">
    <property type="entry name" value="Spore Coat Polysaccharide Biosynthesis Protein SpsA, Chain A"/>
    <property type="match status" value="2"/>
</dbReference>
<feature type="domain" description="Glycosyltransferase 2-like" evidence="1">
    <location>
        <begin position="811"/>
        <end position="929"/>
    </location>
</feature>
<dbReference type="InterPro" id="IPR029044">
    <property type="entry name" value="Nucleotide-diphossugar_trans"/>
</dbReference>
<dbReference type="Pfam" id="PF00535">
    <property type="entry name" value="Glycos_transf_2"/>
    <property type="match status" value="2"/>
</dbReference>
<comment type="caution">
    <text evidence="2">The sequence shown here is derived from an EMBL/GenBank/DDBJ whole genome shotgun (WGS) entry which is preliminary data.</text>
</comment>
<feature type="domain" description="Glycosyltransferase 2-like" evidence="1">
    <location>
        <begin position="7"/>
        <end position="108"/>
    </location>
</feature>
<dbReference type="EMBL" id="JAAEDH010000011">
    <property type="protein sequence ID" value="MBR0655590.1"/>
    <property type="molecule type" value="Genomic_DNA"/>
</dbReference>
<reference evidence="2" key="1">
    <citation type="submission" date="2020-01" db="EMBL/GenBank/DDBJ databases">
        <authorList>
            <person name="Rat A."/>
        </authorList>
    </citation>
    <scope>NUCLEOTIDE SEQUENCE</scope>
    <source>
        <strain evidence="2">LMG 28251</strain>
    </source>
</reference>
<name>A0AAF1KJQ1_9PROT</name>
<accession>A0AAF1KJQ1</accession>
<dbReference type="InterPro" id="IPR050834">
    <property type="entry name" value="Glycosyltransf_2"/>
</dbReference>
<proteinExistence type="predicted"/>
<dbReference type="SUPFAM" id="SSF53448">
    <property type="entry name" value="Nucleotide-diphospho-sugar transferases"/>
    <property type="match status" value="2"/>
</dbReference>